<dbReference type="PRINTS" id="PR00449">
    <property type="entry name" value="RASTRNSFRMNG"/>
</dbReference>
<name>A0A8T2N3I1_9TELE</name>
<proteinExistence type="inferred from homology"/>
<evidence type="ECO:0000256" key="5">
    <source>
        <dbReference type="ARBA" id="ARBA00023134"/>
    </source>
</evidence>
<comment type="subcellular location">
    <subcellularLocation>
        <location evidence="1">Membrane</location>
        <topology evidence="1">Lipid-anchor</topology>
    </subcellularLocation>
</comment>
<dbReference type="InterPro" id="IPR005225">
    <property type="entry name" value="Small_GTP-bd"/>
</dbReference>
<dbReference type="FunFam" id="3.40.50.300:FF:001447">
    <property type="entry name" value="Ras-related protein Rab-1B"/>
    <property type="match status" value="1"/>
</dbReference>
<dbReference type="EMBL" id="JAFBMS010000140">
    <property type="protein sequence ID" value="KAG9334743.1"/>
    <property type="molecule type" value="Genomic_DNA"/>
</dbReference>
<dbReference type="InterPro" id="IPR001806">
    <property type="entry name" value="Small_GTPase"/>
</dbReference>
<keyword evidence="4" id="KW-0547">Nucleotide-binding</keyword>
<dbReference type="OrthoDB" id="10289187at2759"/>
<comment type="catalytic activity">
    <reaction evidence="8">
        <text>GTP + H2O = GDP + phosphate + H(+)</text>
        <dbReference type="Rhea" id="RHEA:19669"/>
        <dbReference type="ChEBI" id="CHEBI:15377"/>
        <dbReference type="ChEBI" id="CHEBI:15378"/>
        <dbReference type="ChEBI" id="CHEBI:37565"/>
        <dbReference type="ChEBI" id="CHEBI:43474"/>
        <dbReference type="ChEBI" id="CHEBI:58189"/>
        <dbReference type="EC" id="3.6.5.2"/>
    </reaction>
    <physiologicalReaction direction="left-to-right" evidence="8">
        <dbReference type="Rhea" id="RHEA:19670"/>
    </physiologicalReaction>
</comment>
<dbReference type="SMART" id="SM00175">
    <property type="entry name" value="RAB"/>
    <property type="match status" value="1"/>
</dbReference>
<evidence type="ECO:0000313" key="10">
    <source>
        <dbReference type="Proteomes" id="UP000824540"/>
    </source>
</evidence>
<organism evidence="9 10">
    <name type="scientific">Albula glossodonta</name>
    <name type="common">roundjaw bonefish</name>
    <dbReference type="NCBI Taxonomy" id="121402"/>
    <lineage>
        <taxon>Eukaryota</taxon>
        <taxon>Metazoa</taxon>
        <taxon>Chordata</taxon>
        <taxon>Craniata</taxon>
        <taxon>Vertebrata</taxon>
        <taxon>Euteleostomi</taxon>
        <taxon>Actinopterygii</taxon>
        <taxon>Neopterygii</taxon>
        <taxon>Teleostei</taxon>
        <taxon>Albuliformes</taxon>
        <taxon>Albulidae</taxon>
        <taxon>Albula</taxon>
    </lineage>
</organism>
<keyword evidence="5" id="KW-0342">GTP-binding</keyword>
<reference evidence="9" key="1">
    <citation type="thesis" date="2021" institute="BYU ScholarsArchive" country="Provo, UT, USA">
        <title>Applications of and Algorithms for Genome Assembly and Genomic Analyses with an Emphasis on Marine Teleosts.</title>
        <authorList>
            <person name="Pickett B.D."/>
        </authorList>
    </citation>
    <scope>NUCLEOTIDE SEQUENCE</scope>
    <source>
        <strain evidence="9">HI-2016</strain>
    </source>
</reference>
<dbReference type="PROSITE" id="PS51419">
    <property type="entry name" value="RAB"/>
    <property type="match status" value="1"/>
</dbReference>
<evidence type="ECO:0000256" key="8">
    <source>
        <dbReference type="ARBA" id="ARBA00047660"/>
    </source>
</evidence>
<dbReference type="SMART" id="SM00174">
    <property type="entry name" value="RHO"/>
    <property type="match status" value="1"/>
</dbReference>
<evidence type="ECO:0000256" key="4">
    <source>
        <dbReference type="ARBA" id="ARBA00022741"/>
    </source>
</evidence>
<evidence type="ECO:0000256" key="1">
    <source>
        <dbReference type="ARBA" id="ARBA00004635"/>
    </source>
</evidence>
<dbReference type="InterPro" id="IPR050305">
    <property type="entry name" value="Small_GTPase_Rab"/>
</dbReference>
<evidence type="ECO:0000256" key="2">
    <source>
        <dbReference type="ARBA" id="ARBA00006270"/>
    </source>
</evidence>
<dbReference type="GO" id="GO:0003925">
    <property type="term" value="F:G protein activity"/>
    <property type="evidence" value="ECO:0007669"/>
    <property type="project" value="UniProtKB-EC"/>
</dbReference>
<dbReference type="Pfam" id="PF00071">
    <property type="entry name" value="Ras"/>
    <property type="match status" value="1"/>
</dbReference>
<dbReference type="GO" id="GO:0005525">
    <property type="term" value="F:GTP binding"/>
    <property type="evidence" value="ECO:0007669"/>
    <property type="project" value="UniProtKB-KW"/>
</dbReference>
<evidence type="ECO:0000313" key="9">
    <source>
        <dbReference type="EMBL" id="KAG9334743.1"/>
    </source>
</evidence>
<protein>
    <recommendedName>
        <fullName evidence="3">small monomeric GTPase</fullName>
        <ecNumber evidence="3">3.6.5.2</ecNumber>
    </recommendedName>
</protein>
<dbReference type="GO" id="GO:0016020">
    <property type="term" value="C:membrane"/>
    <property type="evidence" value="ECO:0007669"/>
    <property type="project" value="UniProtKB-SubCell"/>
</dbReference>
<dbReference type="InterPro" id="IPR027417">
    <property type="entry name" value="P-loop_NTPase"/>
</dbReference>
<dbReference type="SUPFAM" id="SSF52540">
    <property type="entry name" value="P-loop containing nucleoside triphosphate hydrolases"/>
    <property type="match status" value="1"/>
</dbReference>
<dbReference type="PANTHER" id="PTHR47980">
    <property type="entry name" value="LD44762P"/>
    <property type="match status" value="1"/>
</dbReference>
<keyword evidence="6" id="KW-0449">Lipoprotein</keyword>
<accession>A0A8T2N3I1</accession>
<dbReference type="Gene3D" id="3.40.50.300">
    <property type="entry name" value="P-loop containing nucleotide triphosphate hydrolases"/>
    <property type="match status" value="1"/>
</dbReference>
<gene>
    <name evidence="9" type="ORF">JZ751_006580</name>
</gene>
<comment type="caution">
    <text evidence="9">The sequence shown here is derived from an EMBL/GenBank/DDBJ whole genome shotgun (WGS) entry which is preliminary data.</text>
</comment>
<keyword evidence="7" id="KW-0636">Prenylation</keyword>
<evidence type="ECO:0000256" key="6">
    <source>
        <dbReference type="ARBA" id="ARBA00023288"/>
    </source>
</evidence>
<evidence type="ECO:0000256" key="3">
    <source>
        <dbReference type="ARBA" id="ARBA00011984"/>
    </source>
</evidence>
<dbReference type="SMART" id="SM00173">
    <property type="entry name" value="RAS"/>
    <property type="match status" value="1"/>
</dbReference>
<keyword evidence="10" id="KW-1185">Reference proteome</keyword>
<dbReference type="AlphaFoldDB" id="A0A8T2N3I1"/>
<dbReference type="EC" id="3.6.5.2" evidence="3"/>
<evidence type="ECO:0000256" key="7">
    <source>
        <dbReference type="ARBA" id="ARBA00023289"/>
    </source>
</evidence>
<comment type="similarity">
    <text evidence="2">Belongs to the small GTPase superfamily. Rab family.</text>
</comment>
<dbReference type="Proteomes" id="UP000824540">
    <property type="component" value="Unassembled WGS sequence"/>
</dbReference>
<dbReference type="PROSITE" id="PS51421">
    <property type="entry name" value="RAS"/>
    <property type="match status" value="1"/>
</dbReference>
<dbReference type="NCBIfam" id="TIGR00231">
    <property type="entry name" value="small_GTP"/>
    <property type="match status" value="1"/>
</dbReference>
<sequence>MTDKQGIDHGQNENSEGKCDHIFKLLVVGDCDVGKTSLMLRYTTDAFTPDSVSTDTAGQERFRTITTAYFRGAVGIILMYDIANEESFRALQEWSAQIKQHTAESTQVILVGNKSDIEKDRVVPTSRGSELAEQLGFLFLEASSVLNHNVSQVFERLVDAICQQTTVTVATPSARLTDSQPVLRPAHSCSC</sequence>